<dbReference type="EMBL" id="CP038635">
    <property type="protein sequence ID" value="QBY52442.1"/>
    <property type="molecule type" value="Genomic_DNA"/>
</dbReference>
<feature type="transmembrane region" description="Helical" evidence="5">
    <location>
        <begin position="15"/>
        <end position="34"/>
    </location>
</feature>
<dbReference type="Pfam" id="PF04932">
    <property type="entry name" value="Wzy_C"/>
    <property type="match status" value="1"/>
</dbReference>
<evidence type="ECO:0000256" key="5">
    <source>
        <dbReference type="SAM" id="Phobius"/>
    </source>
</evidence>
<feature type="transmembrane region" description="Helical" evidence="5">
    <location>
        <begin position="40"/>
        <end position="59"/>
    </location>
</feature>
<dbReference type="Proteomes" id="UP000295294">
    <property type="component" value="Chromosome 2"/>
</dbReference>
<dbReference type="PANTHER" id="PTHR37422:SF23">
    <property type="entry name" value="TEICHURONIC ACID BIOSYNTHESIS PROTEIN TUAE"/>
    <property type="match status" value="1"/>
</dbReference>
<dbReference type="AlphaFoldDB" id="A0A4V1BYN5"/>
<keyword evidence="2 5" id="KW-0812">Transmembrane</keyword>
<dbReference type="KEGG" id="cox:E0W60_14655"/>
<comment type="subcellular location">
    <subcellularLocation>
        <location evidence="1">Membrane</location>
        <topology evidence="1">Multi-pass membrane protein</topology>
    </subcellularLocation>
</comment>
<feature type="transmembrane region" description="Helical" evidence="5">
    <location>
        <begin position="403"/>
        <end position="424"/>
    </location>
</feature>
<evidence type="ECO:0000256" key="1">
    <source>
        <dbReference type="ARBA" id="ARBA00004141"/>
    </source>
</evidence>
<dbReference type="GO" id="GO:0016020">
    <property type="term" value="C:membrane"/>
    <property type="evidence" value="ECO:0007669"/>
    <property type="project" value="UniProtKB-SubCell"/>
</dbReference>
<dbReference type="PANTHER" id="PTHR37422">
    <property type="entry name" value="TEICHURONIC ACID BIOSYNTHESIS PROTEIN TUAE"/>
    <property type="match status" value="1"/>
</dbReference>
<protein>
    <submittedName>
        <fullName evidence="7">O-antigen ligase family protein</fullName>
    </submittedName>
</protein>
<reference evidence="7 8" key="1">
    <citation type="submission" date="2019-03" db="EMBL/GenBank/DDBJ databases">
        <title>Efficiently degradation of phenoxyalkanoic acid herbicides by Cupriavidus oxalaticus strain X32.</title>
        <authorList>
            <person name="Sheng X."/>
        </authorList>
    </citation>
    <scope>NUCLEOTIDE SEQUENCE [LARGE SCALE GENOMIC DNA]</scope>
    <source>
        <strain evidence="7 8">X32</strain>
    </source>
</reference>
<dbReference type="GO" id="GO:0016874">
    <property type="term" value="F:ligase activity"/>
    <property type="evidence" value="ECO:0007669"/>
    <property type="project" value="UniProtKB-KW"/>
</dbReference>
<feature type="transmembrane region" description="Helical" evidence="5">
    <location>
        <begin position="100"/>
        <end position="118"/>
    </location>
</feature>
<feature type="transmembrane region" description="Helical" evidence="5">
    <location>
        <begin position="184"/>
        <end position="202"/>
    </location>
</feature>
<dbReference type="InterPro" id="IPR051533">
    <property type="entry name" value="WaaL-like"/>
</dbReference>
<evidence type="ECO:0000313" key="8">
    <source>
        <dbReference type="Proteomes" id="UP000295294"/>
    </source>
</evidence>
<feature type="domain" description="O-antigen ligase-related" evidence="6">
    <location>
        <begin position="197"/>
        <end position="356"/>
    </location>
</feature>
<accession>A0A4V1BYN5</accession>
<feature type="transmembrane region" description="Helical" evidence="5">
    <location>
        <begin position="341"/>
        <end position="368"/>
    </location>
</feature>
<feature type="transmembrane region" description="Helical" evidence="5">
    <location>
        <begin position="71"/>
        <end position="88"/>
    </location>
</feature>
<name>A0A4V1BYN5_9BURK</name>
<proteinExistence type="predicted"/>
<gene>
    <name evidence="7" type="ORF">E0W60_14655</name>
</gene>
<feature type="transmembrane region" description="Helical" evidence="5">
    <location>
        <begin position="125"/>
        <end position="146"/>
    </location>
</feature>
<dbReference type="InterPro" id="IPR007016">
    <property type="entry name" value="O-antigen_ligase-rel_domated"/>
</dbReference>
<feature type="transmembrane region" description="Helical" evidence="5">
    <location>
        <begin position="158"/>
        <end position="177"/>
    </location>
</feature>
<feature type="transmembrane region" description="Helical" evidence="5">
    <location>
        <begin position="231"/>
        <end position="248"/>
    </location>
</feature>
<keyword evidence="7" id="KW-0436">Ligase</keyword>
<organism evidence="7 8">
    <name type="scientific">Cupriavidus oxalaticus</name>
    <dbReference type="NCBI Taxonomy" id="96344"/>
    <lineage>
        <taxon>Bacteria</taxon>
        <taxon>Pseudomonadati</taxon>
        <taxon>Pseudomonadota</taxon>
        <taxon>Betaproteobacteria</taxon>
        <taxon>Burkholderiales</taxon>
        <taxon>Burkholderiaceae</taxon>
        <taxon>Cupriavidus</taxon>
    </lineage>
</organism>
<evidence type="ECO:0000256" key="2">
    <source>
        <dbReference type="ARBA" id="ARBA00022692"/>
    </source>
</evidence>
<sequence length="442" mass="47137">MIRAHLSRFTGMEKVFSLVACAALISFPILLLTYPSAANAGFSFLLLWCVVALSVQPRASLCAWGTMLREHWAVAAAMAALPAAFLLRQVVSGDGMDLPYLYLRFALFGLLAWGLALLDRRALQAVQWGLVVGAIVSAVWIYAATAGGRPDHVGVNNIIPFSNLSLLMGMLALISIGWDRRGRWLSMAPKLLAGAAGVYTSYASATRGGWLAIPVLLLIAITVMRKWTIRARAALLAVLVGGMAVAGYCSDIVRKRVGEAVANLNAAVSSPGIDAAVVTQRGLDTSEGWRLQLWKASLRMLETHPMTGVGPDGFAANLKAMAASGFITPATTQFAHSHNDVLYIAATQGIPGVLAVLALYLVPAGFFLRHLRSRDMVTRTAATMGLAISIGFLLFGLTEAMFFIAMTNAFYTLMIATCFAIVVAQRKAPELPARPDAQAVAA</sequence>
<feature type="transmembrane region" description="Helical" evidence="5">
    <location>
        <begin position="380"/>
        <end position="397"/>
    </location>
</feature>
<evidence type="ECO:0000259" key="6">
    <source>
        <dbReference type="Pfam" id="PF04932"/>
    </source>
</evidence>
<dbReference type="OrthoDB" id="8576060at2"/>
<evidence type="ECO:0000256" key="3">
    <source>
        <dbReference type="ARBA" id="ARBA00022989"/>
    </source>
</evidence>
<keyword evidence="3 5" id="KW-1133">Transmembrane helix</keyword>
<evidence type="ECO:0000313" key="7">
    <source>
        <dbReference type="EMBL" id="QBY52442.1"/>
    </source>
</evidence>
<keyword evidence="4 5" id="KW-0472">Membrane</keyword>
<evidence type="ECO:0000256" key="4">
    <source>
        <dbReference type="ARBA" id="ARBA00023136"/>
    </source>
</evidence>